<dbReference type="AlphaFoldDB" id="A0A177JN47"/>
<dbReference type="OrthoDB" id="287318at2"/>
<dbReference type="Gene3D" id="3.40.1440.10">
    <property type="entry name" value="GIY-YIG endonuclease"/>
    <property type="match status" value="1"/>
</dbReference>
<organism evidence="3 4">
    <name type="scientific">Sphingobium yanoikuyae</name>
    <name type="common">Sphingomonas yanoikuyae</name>
    <dbReference type="NCBI Taxonomy" id="13690"/>
    <lineage>
        <taxon>Bacteria</taxon>
        <taxon>Pseudomonadati</taxon>
        <taxon>Pseudomonadota</taxon>
        <taxon>Alphaproteobacteria</taxon>
        <taxon>Sphingomonadales</taxon>
        <taxon>Sphingomonadaceae</taxon>
        <taxon>Sphingobium</taxon>
    </lineage>
</organism>
<evidence type="ECO:0000313" key="3">
    <source>
        <dbReference type="EMBL" id="OAH42613.1"/>
    </source>
</evidence>
<keyword evidence="3" id="KW-0255">Endonuclease</keyword>
<reference evidence="3 4" key="1">
    <citation type="submission" date="2016-02" db="EMBL/GenBank/DDBJ databases">
        <authorList>
            <person name="Wen L."/>
            <person name="He K."/>
            <person name="Yang H."/>
        </authorList>
    </citation>
    <scope>NUCLEOTIDE SEQUENCE [LARGE SCALE GENOMIC DNA]</scope>
    <source>
        <strain evidence="3 4">CD09_2</strain>
    </source>
</reference>
<dbReference type="EMBL" id="LSTR01000040">
    <property type="protein sequence ID" value="OAH42613.1"/>
    <property type="molecule type" value="Genomic_DNA"/>
</dbReference>
<sequence length="96" mass="10866">MRPAVYIMASGRNGTLYTGVTSNLPQRVWQHREGITVGFTQRYGCKILVWYEMAETMEVAIAREKQIKAGSRAKKLALITGFNPDWQDLYRGIAQG</sequence>
<evidence type="ECO:0000313" key="4">
    <source>
        <dbReference type="Proteomes" id="UP000077262"/>
    </source>
</evidence>
<dbReference type="PROSITE" id="PS50164">
    <property type="entry name" value="GIY_YIG"/>
    <property type="match status" value="1"/>
</dbReference>
<proteinExistence type="inferred from homology"/>
<dbReference type="Proteomes" id="UP000077262">
    <property type="component" value="Unassembled WGS sequence"/>
</dbReference>
<dbReference type="GO" id="GO:0004519">
    <property type="term" value="F:endonuclease activity"/>
    <property type="evidence" value="ECO:0007669"/>
    <property type="project" value="UniProtKB-KW"/>
</dbReference>
<dbReference type="SUPFAM" id="SSF82771">
    <property type="entry name" value="GIY-YIG endonuclease"/>
    <property type="match status" value="1"/>
</dbReference>
<feature type="domain" description="GIY-YIG" evidence="2">
    <location>
        <begin position="1"/>
        <end position="77"/>
    </location>
</feature>
<dbReference type="RefSeq" id="WP_017502190.1">
    <property type="nucleotide sequence ID" value="NZ_CAUUIR010000035.1"/>
</dbReference>
<dbReference type="Pfam" id="PF01541">
    <property type="entry name" value="GIY-YIG"/>
    <property type="match status" value="1"/>
</dbReference>
<accession>A0A177JN47</accession>
<keyword evidence="3" id="KW-0540">Nuclease</keyword>
<name>A0A177JN47_SPHYA</name>
<gene>
    <name evidence="3" type="ORF">AX777_05020</name>
</gene>
<keyword evidence="3" id="KW-0378">Hydrolase</keyword>
<evidence type="ECO:0000259" key="2">
    <source>
        <dbReference type="PROSITE" id="PS50164"/>
    </source>
</evidence>
<dbReference type="PANTHER" id="PTHR34477">
    <property type="entry name" value="UPF0213 PROTEIN YHBQ"/>
    <property type="match status" value="1"/>
</dbReference>
<comment type="similarity">
    <text evidence="1">Belongs to the UPF0213 family.</text>
</comment>
<dbReference type="InterPro" id="IPR050190">
    <property type="entry name" value="UPF0213_domain"/>
</dbReference>
<comment type="caution">
    <text evidence="3">The sequence shown here is derived from an EMBL/GenBank/DDBJ whole genome shotgun (WGS) entry which is preliminary data.</text>
</comment>
<evidence type="ECO:0000256" key="1">
    <source>
        <dbReference type="ARBA" id="ARBA00007435"/>
    </source>
</evidence>
<dbReference type="PANTHER" id="PTHR34477:SF5">
    <property type="entry name" value="BSL5627 PROTEIN"/>
    <property type="match status" value="1"/>
</dbReference>
<dbReference type="InterPro" id="IPR035901">
    <property type="entry name" value="GIY-YIG_endonuc_sf"/>
</dbReference>
<protein>
    <submittedName>
        <fullName evidence="3">Endonuclease</fullName>
    </submittedName>
</protein>
<dbReference type="CDD" id="cd10448">
    <property type="entry name" value="GIY-YIG_unchar_3"/>
    <property type="match status" value="1"/>
</dbReference>
<dbReference type="InterPro" id="IPR000305">
    <property type="entry name" value="GIY-YIG_endonuc"/>
</dbReference>